<dbReference type="SUPFAM" id="SSF69304">
    <property type="entry name" value="Tricorn protease N-terminal domain"/>
    <property type="match status" value="1"/>
</dbReference>
<reference evidence="2 3" key="1">
    <citation type="submission" date="2020-08" db="EMBL/GenBank/DDBJ databases">
        <title>Sequencing the genomes of 1000 actinobacteria strains.</title>
        <authorList>
            <person name="Klenk H.-P."/>
        </authorList>
    </citation>
    <scope>NUCLEOTIDE SEQUENCE [LARGE SCALE GENOMIC DNA]</scope>
    <source>
        <strain evidence="2 3">DSM 28967</strain>
    </source>
</reference>
<dbReference type="EMBL" id="JACHMY010000001">
    <property type="protein sequence ID" value="MBB5833679.1"/>
    <property type="molecule type" value="Genomic_DNA"/>
</dbReference>
<keyword evidence="3" id="KW-1185">Reference proteome</keyword>
<evidence type="ECO:0008006" key="4">
    <source>
        <dbReference type="Google" id="ProtNLM"/>
    </source>
</evidence>
<proteinExistence type="predicted"/>
<organism evidence="2 3">
    <name type="scientific">Kribbella italica</name>
    <dbReference type="NCBI Taxonomy" id="1540520"/>
    <lineage>
        <taxon>Bacteria</taxon>
        <taxon>Bacillati</taxon>
        <taxon>Actinomycetota</taxon>
        <taxon>Actinomycetes</taxon>
        <taxon>Propionibacteriales</taxon>
        <taxon>Kribbellaceae</taxon>
        <taxon>Kribbella</taxon>
    </lineage>
</organism>
<keyword evidence="1" id="KW-0472">Membrane</keyword>
<evidence type="ECO:0000313" key="3">
    <source>
        <dbReference type="Proteomes" id="UP000549971"/>
    </source>
</evidence>
<keyword evidence="1" id="KW-0812">Transmembrane</keyword>
<evidence type="ECO:0000256" key="1">
    <source>
        <dbReference type="SAM" id="Phobius"/>
    </source>
</evidence>
<comment type="caution">
    <text evidence="2">The sequence shown here is derived from an EMBL/GenBank/DDBJ whole genome shotgun (WGS) entry which is preliminary data.</text>
</comment>
<evidence type="ECO:0000313" key="2">
    <source>
        <dbReference type="EMBL" id="MBB5833679.1"/>
    </source>
</evidence>
<accession>A0A7W9J1P1</accession>
<dbReference type="Proteomes" id="UP000549971">
    <property type="component" value="Unassembled WGS sequence"/>
</dbReference>
<gene>
    <name evidence="2" type="ORF">HDA39_000413</name>
</gene>
<sequence>MNLDQRLTDALDSAARTVPDDAVPAEIVNTPVRRTRPVLVVALAAAAVVAAVAVPVALSRNHDPQVTTGSCATPPAVEPLEYSQVNGTKPATPEVDRMPFGAPPRVPFTMAPNREGTGGYLEDNGVRTPVETGYTYFGLGRVDCGWIIGRQRYGPGGELVIGRLDTSGAFNSFGAVSGDGMGLSPDRSEVAFVAPTGDGQARVAVRNVATGKETASWPTDLEAEVLGWNGAGIWFMPRGERTQTRVWKPGSEPVPVDTEGRRLTAYRTTDRILLSEPAQTGEDGQGPGPCVRVAELDGTRLRTLREQCGSSTAVLSPDGKILVAEGATVGAVVVDTGAKTRLQLSPRLLHADYPGVWEDDTHLIGQMGLGTNRDITLRCDVVNGSCERIQDGPRQGGLPGPGIGRP</sequence>
<dbReference type="RefSeq" id="WP_184793541.1">
    <property type="nucleotide sequence ID" value="NZ_JACHMY010000001.1"/>
</dbReference>
<feature type="transmembrane region" description="Helical" evidence="1">
    <location>
        <begin position="38"/>
        <end position="58"/>
    </location>
</feature>
<keyword evidence="1" id="KW-1133">Transmembrane helix</keyword>
<dbReference type="AlphaFoldDB" id="A0A7W9J1P1"/>
<name>A0A7W9J1P1_9ACTN</name>
<protein>
    <recommendedName>
        <fullName evidence="4">WD40 repeat domain-containing protein</fullName>
    </recommendedName>
</protein>